<evidence type="ECO:0000313" key="5">
    <source>
        <dbReference type="Proteomes" id="UP000235786"/>
    </source>
</evidence>
<dbReference type="Pfam" id="PF20684">
    <property type="entry name" value="Fung_rhodopsin"/>
    <property type="match status" value="1"/>
</dbReference>
<keyword evidence="2" id="KW-1133">Transmembrane helix</keyword>
<feature type="transmembrane region" description="Helical" evidence="2">
    <location>
        <begin position="215"/>
        <end position="236"/>
    </location>
</feature>
<feature type="region of interest" description="Disordered" evidence="1">
    <location>
        <begin position="287"/>
        <end position="352"/>
    </location>
</feature>
<feature type="compositionally biased region" description="Polar residues" evidence="1">
    <location>
        <begin position="289"/>
        <end position="312"/>
    </location>
</feature>
<organism evidence="4 5">
    <name type="scientific">Hyaloscypha variabilis (strain UAMH 11265 / GT02V1 / F)</name>
    <name type="common">Meliniomyces variabilis</name>
    <dbReference type="NCBI Taxonomy" id="1149755"/>
    <lineage>
        <taxon>Eukaryota</taxon>
        <taxon>Fungi</taxon>
        <taxon>Dikarya</taxon>
        <taxon>Ascomycota</taxon>
        <taxon>Pezizomycotina</taxon>
        <taxon>Leotiomycetes</taxon>
        <taxon>Helotiales</taxon>
        <taxon>Hyaloscyphaceae</taxon>
        <taxon>Hyaloscypha</taxon>
        <taxon>Hyaloscypha variabilis</taxon>
    </lineage>
</organism>
<evidence type="ECO:0000259" key="3">
    <source>
        <dbReference type="Pfam" id="PF20684"/>
    </source>
</evidence>
<dbReference type="PANTHER" id="PTHR39614">
    <property type="entry name" value="INTEGRAL MEMBRANE PROTEIN"/>
    <property type="match status" value="1"/>
</dbReference>
<gene>
    <name evidence="4" type="ORF">L207DRAFT_582773</name>
</gene>
<evidence type="ECO:0000313" key="4">
    <source>
        <dbReference type="EMBL" id="PMD40588.1"/>
    </source>
</evidence>
<sequence>MDSNSTLLPGQGAPIAIITATDQSGIVLIATALALSISLTSLLMRVYMQLQIRHQFSQDDYLTMGSMVMSVLQSITVFIEVSKGFGKTLLDISPDNLVPLQKAAYSSELFYIITIWLTKCAVAFLLLRLSPQREHNLVSYGILGSSTVLMIVSVFMIAIRCNVAEPWIFIDTKCTNLLARWEVETVFDITTELALFAASIYLVKGLQLSLSKKMTVIFAFGLRLGVIAPALLRIFYLNQEFTSSDPTLHGVLASVCTQIQISYAIVAATIPCLRPFMAALATNYGAPAQTRTSPSGTKKSQQYNLSSLSKSARSIRIDKPTSSGPIRPWDRSNNHTSVVSGDQHSMESHESKQMIISKNTEWHVDYEGPSQRSAQP</sequence>
<feature type="transmembrane region" description="Helical" evidence="2">
    <location>
        <begin position="109"/>
        <end position="130"/>
    </location>
</feature>
<feature type="transmembrane region" description="Helical" evidence="2">
    <location>
        <begin position="26"/>
        <end position="48"/>
    </location>
</feature>
<dbReference type="AlphaFoldDB" id="A0A2J6RPZ7"/>
<evidence type="ECO:0000256" key="1">
    <source>
        <dbReference type="SAM" id="MobiDB-lite"/>
    </source>
</evidence>
<feature type="domain" description="Rhodopsin" evidence="3">
    <location>
        <begin position="44"/>
        <end position="277"/>
    </location>
</feature>
<feature type="transmembrane region" description="Helical" evidence="2">
    <location>
        <begin position="248"/>
        <end position="270"/>
    </location>
</feature>
<feature type="compositionally biased region" description="Polar residues" evidence="1">
    <location>
        <begin position="334"/>
        <end position="343"/>
    </location>
</feature>
<dbReference type="InterPro" id="IPR049326">
    <property type="entry name" value="Rhodopsin_dom_fungi"/>
</dbReference>
<dbReference type="Proteomes" id="UP000235786">
    <property type="component" value="Unassembled WGS sequence"/>
</dbReference>
<keyword evidence="2" id="KW-0472">Membrane</keyword>
<reference evidence="4 5" key="1">
    <citation type="submission" date="2016-04" db="EMBL/GenBank/DDBJ databases">
        <title>A degradative enzymes factory behind the ericoid mycorrhizal symbiosis.</title>
        <authorList>
            <consortium name="DOE Joint Genome Institute"/>
            <person name="Martino E."/>
            <person name="Morin E."/>
            <person name="Grelet G."/>
            <person name="Kuo A."/>
            <person name="Kohler A."/>
            <person name="Daghino S."/>
            <person name="Barry K."/>
            <person name="Choi C."/>
            <person name="Cichocki N."/>
            <person name="Clum A."/>
            <person name="Copeland A."/>
            <person name="Hainaut M."/>
            <person name="Haridas S."/>
            <person name="Labutti K."/>
            <person name="Lindquist E."/>
            <person name="Lipzen A."/>
            <person name="Khouja H.-R."/>
            <person name="Murat C."/>
            <person name="Ohm R."/>
            <person name="Olson A."/>
            <person name="Spatafora J."/>
            <person name="Veneault-Fourrey C."/>
            <person name="Henrissat B."/>
            <person name="Grigoriev I."/>
            <person name="Martin F."/>
            <person name="Perotto S."/>
        </authorList>
    </citation>
    <scope>NUCLEOTIDE SEQUENCE [LARGE SCALE GENOMIC DNA]</scope>
    <source>
        <strain evidence="4 5">F</strain>
    </source>
</reference>
<dbReference type="PANTHER" id="PTHR39614:SF2">
    <property type="entry name" value="INTEGRAL MEMBRANE PROTEIN"/>
    <property type="match status" value="1"/>
</dbReference>
<name>A0A2J6RPZ7_HYAVF</name>
<accession>A0A2J6RPZ7</accession>
<keyword evidence="2" id="KW-0812">Transmembrane</keyword>
<dbReference type="STRING" id="1149755.A0A2J6RPZ7"/>
<dbReference type="EMBL" id="KZ613945">
    <property type="protein sequence ID" value="PMD40588.1"/>
    <property type="molecule type" value="Genomic_DNA"/>
</dbReference>
<feature type="transmembrane region" description="Helical" evidence="2">
    <location>
        <begin position="60"/>
        <end position="79"/>
    </location>
</feature>
<proteinExistence type="predicted"/>
<evidence type="ECO:0000256" key="2">
    <source>
        <dbReference type="SAM" id="Phobius"/>
    </source>
</evidence>
<keyword evidence="5" id="KW-1185">Reference proteome</keyword>
<dbReference type="OrthoDB" id="3918601at2759"/>
<protein>
    <recommendedName>
        <fullName evidence="3">Rhodopsin domain-containing protein</fullName>
    </recommendedName>
</protein>
<feature type="transmembrane region" description="Helical" evidence="2">
    <location>
        <begin position="137"/>
        <end position="159"/>
    </location>
</feature>